<organism evidence="3 4">
    <name type="scientific">Allokutzneria oryzae</name>
    <dbReference type="NCBI Taxonomy" id="1378989"/>
    <lineage>
        <taxon>Bacteria</taxon>
        <taxon>Bacillati</taxon>
        <taxon>Actinomycetota</taxon>
        <taxon>Actinomycetes</taxon>
        <taxon>Pseudonocardiales</taxon>
        <taxon>Pseudonocardiaceae</taxon>
        <taxon>Allokutzneria</taxon>
    </lineage>
</organism>
<evidence type="ECO:0000259" key="1">
    <source>
        <dbReference type="Pfam" id="PF02463"/>
    </source>
</evidence>
<dbReference type="Pfam" id="PF02463">
    <property type="entry name" value="SMC_N"/>
    <property type="match status" value="1"/>
</dbReference>
<dbReference type="InterPro" id="IPR051396">
    <property type="entry name" value="Bact_Antivir_Def_Nuclease"/>
</dbReference>
<dbReference type="InterPro" id="IPR034139">
    <property type="entry name" value="TOPRIM_OLD"/>
</dbReference>
<dbReference type="InterPro" id="IPR003395">
    <property type="entry name" value="RecF/RecN/SMC_N"/>
</dbReference>
<dbReference type="Proteomes" id="UP001589693">
    <property type="component" value="Unassembled WGS sequence"/>
</dbReference>
<comment type="caution">
    <text evidence="3">The sequence shown here is derived from an EMBL/GenBank/DDBJ whole genome shotgun (WGS) entry which is preliminary data.</text>
</comment>
<evidence type="ECO:0000313" key="3">
    <source>
        <dbReference type="EMBL" id="MFB9902897.1"/>
    </source>
</evidence>
<keyword evidence="3" id="KW-0540">Nuclease</keyword>
<dbReference type="GO" id="GO:0004519">
    <property type="term" value="F:endonuclease activity"/>
    <property type="evidence" value="ECO:0007669"/>
    <property type="project" value="UniProtKB-KW"/>
</dbReference>
<keyword evidence="4" id="KW-1185">Reference proteome</keyword>
<feature type="domain" description="OLD protein-like TOPRIM" evidence="2">
    <location>
        <begin position="428"/>
        <end position="497"/>
    </location>
</feature>
<dbReference type="InterPro" id="IPR027417">
    <property type="entry name" value="P-loop_NTPase"/>
</dbReference>
<name>A0ABV5ZPT2_9PSEU</name>
<feature type="domain" description="RecF/RecN/SMC N-terminal" evidence="1">
    <location>
        <begin position="3"/>
        <end position="390"/>
    </location>
</feature>
<gene>
    <name evidence="3" type="ORF">ACFFQA_02985</name>
</gene>
<proteinExistence type="predicted"/>
<accession>A0ABV5ZPT2</accession>
<dbReference type="CDD" id="cd01026">
    <property type="entry name" value="TOPRIM_OLD"/>
    <property type="match status" value="1"/>
</dbReference>
<dbReference type="Pfam" id="PF20469">
    <property type="entry name" value="OLD-like_TOPRIM"/>
    <property type="match status" value="1"/>
</dbReference>
<dbReference type="PANTHER" id="PTHR43581">
    <property type="entry name" value="ATP/GTP PHOSPHATASE"/>
    <property type="match status" value="1"/>
</dbReference>
<dbReference type="SUPFAM" id="SSF52540">
    <property type="entry name" value="P-loop containing nucleoside triphosphate hydrolases"/>
    <property type="match status" value="1"/>
</dbReference>
<evidence type="ECO:0000313" key="4">
    <source>
        <dbReference type="Proteomes" id="UP001589693"/>
    </source>
</evidence>
<dbReference type="RefSeq" id="WP_377850002.1">
    <property type="nucleotide sequence ID" value="NZ_JBHLZU010000002.1"/>
</dbReference>
<dbReference type="PANTHER" id="PTHR43581:SF4">
    <property type="entry name" value="ATP_GTP PHOSPHATASE"/>
    <property type="match status" value="1"/>
</dbReference>
<sequence length="634" mass="69899">MKVARISVENFRRVRAGTVALAAQSLLVGSNGVGKSTICEALDLTLGPERMFRRPVIDEYDFYGARYHVGEDGVLPQVRIEVVLTELSEAAQRHFHSKMRRWSVTRARFLDEEPPENSDTASSADTATAKAADLVAQADAKDAVWALPVLFLGRYDPEEDDFVGGTFFAHPSRPLEDLDEEERSKLGAGLKSFTRKDKQWCRFLYLRPNRIGSRALSFQRGSLLDTIVRLESQQAGPLWETALGRLRETVITDEASGFSSIRGQVRKRLDRFLNLVDGPDAVDLGVSELTREHLRDVLRLFIASQPGMHGVPFGRLSTGSLNLLVFALLTYIADLQGEQAVIFAMEEPEIALSPHAQRRLVDYVTEKMGQVIVTSHSPYVIEKFDHQQIVVLDRGTDGHLTGTALTLPADYKVKKYLTNRRQFAEAVLARAVLVVEGATEASLLPIVAAILHDDPSVAYRHLDLAGISIFNAGNDVSVPLYAPVFATLGKPVFGIHDTPNDEFDEELQTKTTQFTCYEVIPFIGVEDLLVNEVAIAAQRRFLSTVKGRTDYPGECGAPADEFDEAIRAHVRKLLKARKGSYDGYAALLITACANAAELPQTLVDFLIRIDTALRSSATTPDSETVQTGVDDDGA</sequence>
<keyword evidence="3" id="KW-0255">Endonuclease</keyword>
<reference evidence="3 4" key="1">
    <citation type="submission" date="2024-09" db="EMBL/GenBank/DDBJ databases">
        <authorList>
            <person name="Sun Q."/>
            <person name="Mori K."/>
        </authorList>
    </citation>
    <scope>NUCLEOTIDE SEQUENCE [LARGE SCALE GENOMIC DNA]</scope>
    <source>
        <strain evidence="3 4">TBRC 7907</strain>
    </source>
</reference>
<dbReference type="Gene3D" id="3.40.50.300">
    <property type="entry name" value="P-loop containing nucleotide triphosphate hydrolases"/>
    <property type="match status" value="2"/>
</dbReference>
<protein>
    <submittedName>
        <fullName evidence="3">ATP-dependent endonuclease</fullName>
    </submittedName>
</protein>
<keyword evidence="3" id="KW-0378">Hydrolase</keyword>
<evidence type="ECO:0000259" key="2">
    <source>
        <dbReference type="Pfam" id="PF20469"/>
    </source>
</evidence>
<dbReference type="EMBL" id="JBHLZU010000002">
    <property type="protein sequence ID" value="MFB9902897.1"/>
    <property type="molecule type" value="Genomic_DNA"/>
</dbReference>